<keyword evidence="2" id="KW-1185">Reference proteome</keyword>
<name>A0A9Q0B7A2_9PEZI</name>
<dbReference type="AlphaFoldDB" id="A0A9Q0B7A2"/>
<organism evidence="1 2">
    <name type="scientific">Colletotrichum abscissum</name>
    <dbReference type="NCBI Taxonomy" id="1671311"/>
    <lineage>
        <taxon>Eukaryota</taxon>
        <taxon>Fungi</taxon>
        <taxon>Dikarya</taxon>
        <taxon>Ascomycota</taxon>
        <taxon>Pezizomycotina</taxon>
        <taxon>Sordariomycetes</taxon>
        <taxon>Hypocreomycetidae</taxon>
        <taxon>Glomerellales</taxon>
        <taxon>Glomerellaceae</taxon>
        <taxon>Colletotrichum</taxon>
        <taxon>Colletotrichum acutatum species complex</taxon>
    </lineage>
</organism>
<evidence type="ECO:0000313" key="1">
    <source>
        <dbReference type="EMBL" id="KAI3554402.1"/>
    </source>
</evidence>
<accession>A0A9Q0B7A2</accession>
<sequence length="352" mass="38988">MSGELAYRPTQLSPVQGVSYYRAPPNTSAVHWTCEHVLFHIATGCLAYQHSGSGASNYLRRRLAYCVIRFLHLNRDASILIRQKTPDHDLHPHVGHRVGKATSQQRQKRKRLAALDRAPTPMISRILPVSSSLQLGFTVQATRHTKLATRTWCSQATTPPEAYTIHKTTAFLGDLEMASQWPASVTCTEGQNVRAAGITSPAMTNQRGRPWAEDVGSAGISWALTRVRQGGIGSSQGFTSISAIATGQSSRPLCLKFSTLSAKPRAVPRFPPPIGPGLAGAETLFLRRWHSWLTEHPVSEGKWIHCKHRWSLVRGNSSGAWEEKRHTERKLCWSSAEASSSAWSWVWGWGWG</sequence>
<gene>
    <name evidence="1" type="ORF">CABS02_05219</name>
</gene>
<dbReference type="EMBL" id="SDAQ01000023">
    <property type="protein sequence ID" value="KAI3554402.1"/>
    <property type="molecule type" value="Genomic_DNA"/>
</dbReference>
<comment type="caution">
    <text evidence="1">The sequence shown here is derived from an EMBL/GenBank/DDBJ whole genome shotgun (WGS) entry which is preliminary data.</text>
</comment>
<dbReference type="Proteomes" id="UP001056436">
    <property type="component" value="Unassembled WGS sequence"/>
</dbReference>
<proteinExistence type="predicted"/>
<evidence type="ECO:0000313" key="2">
    <source>
        <dbReference type="Proteomes" id="UP001056436"/>
    </source>
</evidence>
<dbReference type="OrthoDB" id="10467568at2759"/>
<reference evidence="1" key="1">
    <citation type="submission" date="2019-01" db="EMBL/GenBank/DDBJ databases">
        <title>Colletotrichum abscissum LGMF1257.</title>
        <authorList>
            <person name="Baroncelli R."/>
        </authorList>
    </citation>
    <scope>NUCLEOTIDE SEQUENCE</scope>
    <source>
        <strain evidence="1">Ca142</strain>
    </source>
</reference>
<protein>
    <submittedName>
        <fullName evidence="1">Uncharacterized protein</fullName>
    </submittedName>
</protein>